<evidence type="ECO:0000313" key="1">
    <source>
        <dbReference type="EMBL" id="BCO99744.1"/>
    </source>
</evidence>
<sequence>MRRRIELHRNGIARLAVWDHGPRGTLVAVDTVEYAPGRLADVFGDSRRPTVLLWHGMQTDARAAFGPLAGMLSDRGAAVVAPDWNSHADDGGRADLLGSLDFTRDFAGPGNGIVLVGWSMGGCAAAGLTLNPARFDAALVHTVCLAGAFMAPDPLSGQAPTDALSDGRAGTPFTLLHGLADDAVPVSASREFAAALGRVGWPVELVELDADHGSIAGADYDPVADRYGPGTSEEALRVAGEVATRISALIGH</sequence>
<dbReference type="OMA" id="PDWDSHA"/>
<gene>
    <name evidence="1" type="ORF">MINTM018_25140</name>
</gene>
<accession>A0A7R7MTI4</accession>
<evidence type="ECO:0000313" key="2">
    <source>
        <dbReference type="Proteomes" id="UP000595205"/>
    </source>
</evidence>
<dbReference type="InterPro" id="IPR029058">
    <property type="entry name" value="AB_hydrolase_fold"/>
</dbReference>
<protein>
    <recommendedName>
        <fullName evidence="3">Esterase</fullName>
    </recommendedName>
</protein>
<dbReference type="Proteomes" id="UP000595205">
    <property type="component" value="Chromosome"/>
</dbReference>
<dbReference type="EMBL" id="AP024255">
    <property type="protein sequence ID" value="BCO99744.1"/>
    <property type="molecule type" value="Genomic_DNA"/>
</dbReference>
<organism evidence="1 2">
    <name type="scientific">Mycobacterium intracellulare</name>
    <dbReference type="NCBI Taxonomy" id="1767"/>
    <lineage>
        <taxon>Bacteria</taxon>
        <taxon>Bacillati</taxon>
        <taxon>Actinomycetota</taxon>
        <taxon>Actinomycetes</taxon>
        <taxon>Mycobacteriales</taxon>
        <taxon>Mycobacteriaceae</taxon>
        <taxon>Mycobacterium</taxon>
        <taxon>Mycobacterium avium complex (MAC)</taxon>
    </lineage>
</organism>
<name>A0A7R7MTI4_MYCIT</name>
<dbReference type="SUPFAM" id="SSF53474">
    <property type="entry name" value="alpha/beta-Hydrolases"/>
    <property type="match status" value="1"/>
</dbReference>
<evidence type="ECO:0008006" key="3">
    <source>
        <dbReference type="Google" id="ProtNLM"/>
    </source>
</evidence>
<proteinExistence type="predicted"/>
<reference evidence="1 2" key="1">
    <citation type="submission" date="2020-12" db="EMBL/GenBank/DDBJ databases">
        <title>Genome sequence of clinical Mycobacterium intracellulare strains.</title>
        <authorList>
            <person name="Tateishi Y."/>
            <person name="Matsumoto S."/>
            <person name="Fukushima Y."/>
            <person name="Nakajima C."/>
            <person name="Suzuki Y."/>
        </authorList>
    </citation>
    <scope>NUCLEOTIDE SEQUENCE [LARGE SCALE GENOMIC DNA]</scope>
    <source>
        <strain evidence="1 2">M018</strain>
    </source>
</reference>
<dbReference type="Gene3D" id="3.40.50.1820">
    <property type="entry name" value="alpha/beta hydrolase"/>
    <property type="match status" value="1"/>
</dbReference>
<dbReference type="AlphaFoldDB" id="A0A7R7MTI4"/>